<dbReference type="OrthoDB" id="3052991at2759"/>
<dbReference type="Proteomes" id="UP000219338">
    <property type="component" value="Unassembled WGS sequence"/>
</dbReference>
<reference evidence="2" key="1">
    <citation type="journal article" date="2017" name="Nat. Ecol. Evol.">
        <title>Genome expansion and lineage-specific genetic innovations in the forest pathogenic fungi Armillaria.</title>
        <authorList>
            <person name="Sipos G."/>
            <person name="Prasanna A.N."/>
            <person name="Walter M.C."/>
            <person name="O'Connor E."/>
            <person name="Balint B."/>
            <person name="Krizsan K."/>
            <person name="Kiss B."/>
            <person name="Hess J."/>
            <person name="Varga T."/>
            <person name="Slot J."/>
            <person name="Riley R."/>
            <person name="Boka B."/>
            <person name="Rigling D."/>
            <person name="Barry K."/>
            <person name="Lee J."/>
            <person name="Mihaltcheva S."/>
            <person name="LaButti K."/>
            <person name="Lipzen A."/>
            <person name="Waldron R."/>
            <person name="Moloney N.M."/>
            <person name="Sperisen C."/>
            <person name="Kredics L."/>
            <person name="Vagvoelgyi C."/>
            <person name="Patrignani A."/>
            <person name="Fitzpatrick D."/>
            <person name="Nagy I."/>
            <person name="Doyle S."/>
            <person name="Anderson J.B."/>
            <person name="Grigoriev I.V."/>
            <person name="Gueldener U."/>
            <person name="Muensterkoetter M."/>
            <person name="Nagy L.G."/>
        </authorList>
    </citation>
    <scope>NUCLEOTIDE SEQUENCE [LARGE SCALE GENOMIC DNA]</scope>
    <source>
        <strain evidence="2">C18/9</strain>
    </source>
</reference>
<protein>
    <submittedName>
        <fullName evidence="1">Uncharacterized protein</fullName>
    </submittedName>
</protein>
<dbReference type="AlphaFoldDB" id="A0A284S741"/>
<name>A0A284S741_ARMOS</name>
<proteinExistence type="predicted"/>
<sequence>MYFPVKCYKETANAFHLRLASDDLWLSKQEYDSAMGLKSDISIFRHGCATCKLLLPSPTKQVELVNIVREDKLAHSVEGKTKTVLNWQIRVNKAKQDLKTKSLAAKRTSLHSDETKEETARIKVIQAQEDLLHTEHEKNLSMSASEGLFAVESCTSTLHLSVKRVNNTPKPTLNPTNTHTNLN</sequence>
<evidence type="ECO:0000313" key="2">
    <source>
        <dbReference type="Proteomes" id="UP000219338"/>
    </source>
</evidence>
<dbReference type="EMBL" id="FUEG01000038">
    <property type="protein sequence ID" value="SJL16821.1"/>
    <property type="molecule type" value="Genomic_DNA"/>
</dbReference>
<gene>
    <name evidence="1" type="ORF">ARMOST_20350</name>
</gene>
<keyword evidence="2" id="KW-1185">Reference proteome</keyword>
<accession>A0A284S741</accession>
<evidence type="ECO:0000313" key="1">
    <source>
        <dbReference type="EMBL" id="SJL16821.1"/>
    </source>
</evidence>
<organism evidence="1 2">
    <name type="scientific">Armillaria ostoyae</name>
    <name type="common">Armillaria root rot fungus</name>
    <dbReference type="NCBI Taxonomy" id="47428"/>
    <lineage>
        <taxon>Eukaryota</taxon>
        <taxon>Fungi</taxon>
        <taxon>Dikarya</taxon>
        <taxon>Basidiomycota</taxon>
        <taxon>Agaricomycotina</taxon>
        <taxon>Agaricomycetes</taxon>
        <taxon>Agaricomycetidae</taxon>
        <taxon>Agaricales</taxon>
        <taxon>Marasmiineae</taxon>
        <taxon>Physalacriaceae</taxon>
        <taxon>Armillaria</taxon>
    </lineage>
</organism>